<accession>A0AAD2HXU0</accession>
<organism evidence="3 4">
    <name type="scientific">Mycena citricolor</name>
    <dbReference type="NCBI Taxonomy" id="2018698"/>
    <lineage>
        <taxon>Eukaryota</taxon>
        <taxon>Fungi</taxon>
        <taxon>Dikarya</taxon>
        <taxon>Basidiomycota</taxon>
        <taxon>Agaricomycotina</taxon>
        <taxon>Agaricomycetes</taxon>
        <taxon>Agaricomycetidae</taxon>
        <taxon>Agaricales</taxon>
        <taxon>Marasmiineae</taxon>
        <taxon>Mycenaceae</taxon>
        <taxon>Mycena</taxon>
    </lineage>
</organism>
<dbReference type="AlphaFoldDB" id="A0AAD2HXU0"/>
<dbReference type="Proteomes" id="UP001295794">
    <property type="component" value="Unassembled WGS sequence"/>
</dbReference>
<evidence type="ECO:0008006" key="5">
    <source>
        <dbReference type="Google" id="ProtNLM"/>
    </source>
</evidence>
<protein>
    <recommendedName>
        <fullName evidence="5">Secreted protein</fullName>
    </recommendedName>
</protein>
<name>A0AAD2HXU0_9AGAR</name>
<evidence type="ECO:0000313" key="3">
    <source>
        <dbReference type="EMBL" id="CAK5283276.1"/>
    </source>
</evidence>
<evidence type="ECO:0000313" key="4">
    <source>
        <dbReference type="Proteomes" id="UP001295794"/>
    </source>
</evidence>
<feature type="compositionally biased region" description="Low complexity" evidence="1">
    <location>
        <begin position="182"/>
        <end position="191"/>
    </location>
</feature>
<evidence type="ECO:0000256" key="2">
    <source>
        <dbReference type="SAM" id="SignalP"/>
    </source>
</evidence>
<feature type="chain" id="PRO_5041974707" description="Secreted protein" evidence="2">
    <location>
        <begin position="27"/>
        <end position="210"/>
    </location>
</feature>
<reference evidence="3" key="1">
    <citation type="submission" date="2023-11" db="EMBL/GenBank/DDBJ databases">
        <authorList>
            <person name="De Vega J J."/>
            <person name="De Vega J J."/>
        </authorList>
    </citation>
    <scope>NUCLEOTIDE SEQUENCE</scope>
</reference>
<proteinExistence type="predicted"/>
<feature type="region of interest" description="Disordered" evidence="1">
    <location>
        <begin position="166"/>
        <end position="191"/>
    </location>
</feature>
<feature type="signal peptide" evidence="2">
    <location>
        <begin position="1"/>
        <end position="26"/>
    </location>
</feature>
<keyword evidence="4" id="KW-1185">Reference proteome</keyword>
<gene>
    <name evidence="3" type="ORF">MYCIT1_LOCUS35699</name>
</gene>
<evidence type="ECO:0000256" key="1">
    <source>
        <dbReference type="SAM" id="MobiDB-lite"/>
    </source>
</evidence>
<sequence length="210" mass="23282">MWLLRSNPGTWLVSLARNCSFSTCLCLLSPCYQCWLTPKFLSVCNHATWTGLKHRSGHIKPRTEDVPEDSGLRAYLRHFSDALTCELRPKSSIYGNVSCVPGGIQIHREERRLLLVVRPPCTFAEQVRVESMRRAASSPPGTIKSNIGRRFDLGPAQDVPWQSGRRYRGILPGRTDGRTATGCESGSLSDDGSGRGFGQLRGLQLCSFIS</sequence>
<dbReference type="EMBL" id="CAVNYO010000466">
    <property type="protein sequence ID" value="CAK5283276.1"/>
    <property type="molecule type" value="Genomic_DNA"/>
</dbReference>
<comment type="caution">
    <text evidence="3">The sequence shown here is derived from an EMBL/GenBank/DDBJ whole genome shotgun (WGS) entry which is preliminary data.</text>
</comment>
<keyword evidence="2" id="KW-0732">Signal</keyword>